<dbReference type="EMBL" id="CP002360">
    <property type="protein sequence ID" value="AEE95539.1"/>
    <property type="molecule type" value="Genomic_DNA"/>
</dbReference>
<reference evidence="5 6" key="2">
    <citation type="journal article" date="2011" name="Stand. Genomic Sci.">
        <title>Complete genome sequence of Mahella australiensis type strain (50-1 BON).</title>
        <authorList>
            <person name="Sikorski J."/>
            <person name="Teshima H."/>
            <person name="Nolan M."/>
            <person name="Lucas S."/>
            <person name="Hammon N."/>
            <person name="Deshpande S."/>
            <person name="Cheng J.F."/>
            <person name="Pitluck S."/>
            <person name="Liolios K."/>
            <person name="Pagani I."/>
            <person name="Ivanova N."/>
            <person name="Huntemann M."/>
            <person name="Mavromatis K."/>
            <person name="Ovchinikova G."/>
            <person name="Pati A."/>
            <person name="Tapia R."/>
            <person name="Han C."/>
            <person name="Goodwin L."/>
            <person name="Chen A."/>
            <person name="Palaniappan K."/>
            <person name="Land M."/>
            <person name="Hauser L."/>
            <person name="Ngatchou-Djao O.D."/>
            <person name="Rohde M."/>
            <person name="Pukall R."/>
            <person name="Spring S."/>
            <person name="Abt B."/>
            <person name="Goker M."/>
            <person name="Detter J.C."/>
            <person name="Woyke T."/>
            <person name="Bristow J."/>
            <person name="Markowitz V."/>
            <person name="Hugenholtz P."/>
            <person name="Eisen J.A."/>
            <person name="Kyrpides N.C."/>
            <person name="Klenk H.P."/>
            <person name="Lapidus A."/>
        </authorList>
    </citation>
    <scope>NUCLEOTIDE SEQUENCE [LARGE SCALE GENOMIC DNA]</scope>
    <source>
        <strain evidence="6">DSM 15567 / CIP 107919 / 50-1 BON</strain>
    </source>
</reference>
<dbReference type="SMART" id="SM00354">
    <property type="entry name" value="HTH_LACI"/>
    <property type="match status" value="1"/>
</dbReference>
<dbReference type="PANTHER" id="PTHR30146">
    <property type="entry name" value="LACI-RELATED TRANSCRIPTIONAL REPRESSOR"/>
    <property type="match status" value="1"/>
</dbReference>
<dbReference type="Proteomes" id="UP000008457">
    <property type="component" value="Chromosome"/>
</dbReference>
<dbReference type="GO" id="GO:0000976">
    <property type="term" value="F:transcription cis-regulatory region binding"/>
    <property type="evidence" value="ECO:0007669"/>
    <property type="project" value="TreeGrafter"/>
</dbReference>
<dbReference type="KEGG" id="mas:Mahau_0323"/>
<protein>
    <submittedName>
        <fullName evidence="5">Transcriptional regulator, LacI family</fullName>
    </submittedName>
</protein>
<feature type="domain" description="HTH lacI-type" evidence="4">
    <location>
        <begin position="2"/>
        <end position="55"/>
    </location>
</feature>
<dbReference type="Gene3D" id="1.10.260.40">
    <property type="entry name" value="lambda repressor-like DNA-binding domains"/>
    <property type="match status" value="1"/>
</dbReference>
<evidence type="ECO:0000256" key="3">
    <source>
        <dbReference type="ARBA" id="ARBA00023163"/>
    </source>
</evidence>
<evidence type="ECO:0000256" key="1">
    <source>
        <dbReference type="ARBA" id="ARBA00023015"/>
    </source>
</evidence>
<dbReference type="Pfam" id="PF00356">
    <property type="entry name" value="LacI"/>
    <property type="match status" value="1"/>
</dbReference>
<dbReference type="InterPro" id="IPR046335">
    <property type="entry name" value="LacI/GalR-like_sensor"/>
</dbReference>
<dbReference type="eggNOG" id="COG1609">
    <property type="taxonomic scope" value="Bacteria"/>
</dbReference>
<dbReference type="Pfam" id="PF13377">
    <property type="entry name" value="Peripla_BP_3"/>
    <property type="match status" value="1"/>
</dbReference>
<dbReference type="CDD" id="cd01392">
    <property type="entry name" value="HTH_LacI"/>
    <property type="match status" value="1"/>
</dbReference>
<organism evidence="5 6">
    <name type="scientific">Mahella australiensis (strain DSM 15567 / CIP 107919 / 50-1 BON)</name>
    <dbReference type="NCBI Taxonomy" id="697281"/>
    <lineage>
        <taxon>Bacteria</taxon>
        <taxon>Bacillati</taxon>
        <taxon>Bacillota</taxon>
        <taxon>Clostridia</taxon>
        <taxon>Thermoanaerobacterales</taxon>
        <taxon>Thermoanaerobacterales Family IV. Incertae Sedis</taxon>
        <taxon>Mahella</taxon>
    </lineage>
</organism>
<evidence type="ECO:0000313" key="6">
    <source>
        <dbReference type="Proteomes" id="UP000008457"/>
    </source>
</evidence>
<evidence type="ECO:0000256" key="2">
    <source>
        <dbReference type="ARBA" id="ARBA00023125"/>
    </source>
</evidence>
<dbReference type="PANTHER" id="PTHR30146:SF109">
    <property type="entry name" value="HTH-TYPE TRANSCRIPTIONAL REGULATOR GALS"/>
    <property type="match status" value="1"/>
</dbReference>
<dbReference type="RefSeq" id="WP_013779972.1">
    <property type="nucleotide sequence ID" value="NC_015520.1"/>
</dbReference>
<keyword evidence="1" id="KW-0805">Transcription regulation</keyword>
<keyword evidence="2" id="KW-0238">DNA-binding</keyword>
<dbReference type="Gene3D" id="3.40.50.2300">
    <property type="match status" value="2"/>
</dbReference>
<keyword evidence="6" id="KW-1185">Reference proteome</keyword>
<dbReference type="InterPro" id="IPR028082">
    <property type="entry name" value="Peripla_BP_I"/>
</dbReference>
<evidence type="ECO:0000259" key="4">
    <source>
        <dbReference type="PROSITE" id="PS50932"/>
    </source>
</evidence>
<evidence type="ECO:0000313" key="5">
    <source>
        <dbReference type="EMBL" id="AEE95539.1"/>
    </source>
</evidence>
<dbReference type="InterPro" id="IPR010982">
    <property type="entry name" value="Lambda_DNA-bd_dom_sf"/>
</dbReference>
<dbReference type="SUPFAM" id="SSF47413">
    <property type="entry name" value="lambda repressor-like DNA-binding domains"/>
    <property type="match status" value="1"/>
</dbReference>
<dbReference type="PROSITE" id="PS50932">
    <property type="entry name" value="HTH_LACI_2"/>
    <property type="match status" value="1"/>
</dbReference>
<dbReference type="STRING" id="697281.Mahau_0323"/>
<dbReference type="SUPFAM" id="SSF53822">
    <property type="entry name" value="Periplasmic binding protein-like I"/>
    <property type="match status" value="1"/>
</dbReference>
<keyword evidence="3" id="KW-0804">Transcription</keyword>
<dbReference type="InterPro" id="IPR000843">
    <property type="entry name" value="HTH_LacI"/>
</dbReference>
<dbReference type="GO" id="GO:0003700">
    <property type="term" value="F:DNA-binding transcription factor activity"/>
    <property type="evidence" value="ECO:0007669"/>
    <property type="project" value="TreeGrafter"/>
</dbReference>
<dbReference type="PRINTS" id="PR00036">
    <property type="entry name" value="HTHLACI"/>
</dbReference>
<dbReference type="PROSITE" id="PS00356">
    <property type="entry name" value="HTH_LACI_1"/>
    <property type="match status" value="1"/>
</dbReference>
<sequence>MPTIKDVAKLAGVSTATVSRVLNGENVKEENRRRVEEAVKRLNYSTNTLARALKTNKTMTVGVIVPDLSNVFFTTIAKGIEKALHPYGYSIMVCDSDESIEGEREKIAFLKDKFVDGIIIIPVGDQQLYLKRLQDDGTPIVLVDRLIEDIQADAILVDNINGAYDAVEHLIVNGHRRIGLISGPQHIFVGKERLIGYERAYTDYQLSIDPKIIRYGDLHIESGYKLMNELLDLPSPPTAIFAANYYMSIGAIMAANERHINIPEELSFIGFDDMELTRVIKPPLTVVVQPMDKMGQAAAELIYKRMMGDNSGPFPTILRLKTQLIKRESVKKIN</sequence>
<proteinExistence type="predicted"/>
<dbReference type="OrthoDB" id="9784962at2"/>
<gene>
    <name evidence="5" type="ordered locus">Mahau_0323</name>
</gene>
<reference evidence="6" key="1">
    <citation type="submission" date="2010-11" db="EMBL/GenBank/DDBJ databases">
        <title>The complete genome of Mahella australiensis DSM 15567.</title>
        <authorList>
            <consortium name="US DOE Joint Genome Institute (JGI-PGF)"/>
            <person name="Lucas S."/>
            <person name="Copeland A."/>
            <person name="Lapidus A."/>
            <person name="Bruce D."/>
            <person name="Goodwin L."/>
            <person name="Pitluck S."/>
            <person name="Kyrpides N."/>
            <person name="Mavromatis K."/>
            <person name="Pagani I."/>
            <person name="Ivanova N."/>
            <person name="Teshima H."/>
            <person name="Brettin T."/>
            <person name="Detter J.C."/>
            <person name="Han C."/>
            <person name="Tapia R."/>
            <person name="Land M."/>
            <person name="Hauser L."/>
            <person name="Markowitz V."/>
            <person name="Cheng J.-F."/>
            <person name="Hugenholtz P."/>
            <person name="Woyke T."/>
            <person name="Wu D."/>
            <person name="Spring S."/>
            <person name="Pukall R."/>
            <person name="Steenblock K."/>
            <person name="Schneider S."/>
            <person name="Klenk H.-P."/>
            <person name="Eisen J.A."/>
        </authorList>
    </citation>
    <scope>NUCLEOTIDE SEQUENCE [LARGE SCALE GENOMIC DNA]</scope>
    <source>
        <strain evidence="6">DSM 15567 / CIP 107919 / 50-1 BON</strain>
    </source>
</reference>
<dbReference type="HOGENOM" id="CLU_037628_6_0_9"/>
<name>F3ZXN2_MAHA5</name>
<dbReference type="AlphaFoldDB" id="F3ZXN2"/>
<dbReference type="CDD" id="cd06267">
    <property type="entry name" value="PBP1_LacI_sugar_binding-like"/>
    <property type="match status" value="1"/>
</dbReference>
<accession>F3ZXN2</accession>